<name>A0A0R1VNU7_9LACO</name>
<dbReference type="PANTHER" id="PTHR33121">
    <property type="entry name" value="CYCLIC DI-GMP PHOSPHODIESTERASE PDEF"/>
    <property type="match status" value="1"/>
</dbReference>
<dbReference type="SMART" id="SM00052">
    <property type="entry name" value="EAL"/>
    <property type="match status" value="1"/>
</dbReference>
<dbReference type="OrthoDB" id="8731447at2"/>
<dbReference type="PROSITE" id="PS50883">
    <property type="entry name" value="EAL"/>
    <property type="match status" value="1"/>
</dbReference>
<dbReference type="Proteomes" id="UP000051451">
    <property type="component" value="Unassembled WGS sequence"/>
</dbReference>
<feature type="domain" description="EAL" evidence="1">
    <location>
        <begin position="1"/>
        <end position="225"/>
    </location>
</feature>
<dbReference type="RefSeq" id="WP_057871200.1">
    <property type="nucleotide sequence ID" value="NZ_AZGB01000009.1"/>
</dbReference>
<reference evidence="2 3" key="1">
    <citation type="journal article" date="2015" name="Genome Announc.">
        <title>Expanding the biotechnology potential of lactobacilli through comparative genomics of 213 strains and associated genera.</title>
        <authorList>
            <person name="Sun Z."/>
            <person name="Harris H.M."/>
            <person name="McCann A."/>
            <person name="Guo C."/>
            <person name="Argimon S."/>
            <person name="Zhang W."/>
            <person name="Yang X."/>
            <person name="Jeffery I.B."/>
            <person name="Cooney J.C."/>
            <person name="Kagawa T.F."/>
            <person name="Liu W."/>
            <person name="Song Y."/>
            <person name="Salvetti E."/>
            <person name="Wrobel A."/>
            <person name="Rasinkangas P."/>
            <person name="Parkhill J."/>
            <person name="Rea M.C."/>
            <person name="O'Sullivan O."/>
            <person name="Ritari J."/>
            <person name="Douillard F.P."/>
            <person name="Paul Ross R."/>
            <person name="Yang R."/>
            <person name="Briner A.E."/>
            <person name="Felis G.E."/>
            <person name="de Vos W.M."/>
            <person name="Barrangou R."/>
            <person name="Klaenhammer T.R."/>
            <person name="Caufield P.W."/>
            <person name="Cui Y."/>
            <person name="Zhang H."/>
            <person name="O'Toole P.W."/>
        </authorList>
    </citation>
    <scope>NUCLEOTIDE SEQUENCE [LARGE SCALE GENOMIC DNA]</scope>
    <source>
        <strain evidence="2 3">DSM 18630</strain>
    </source>
</reference>
<evidence type="ECO:0000259" key="1">
    <source>
        <dbReference type="PROSITE" id="PS50883"/>
    </source>
</evidence>
<dbReference type="Gene3D" id="3.20.20.450">
    <property type="entry name" value="EAL domain"/>
    <property type="match status" value="1"/>
</dbReference>
<dbReference type="PATRIC" id="fig|1423750.3.peg.427"/>
<dbReference type="InterPro" id="IPR035919">
    <property type="entry name" value="EAL_sf"/>
</dbReference>
<proteinExistence type="predicted"/>
<gene>
    <name evidence="2" type="ORF">FC89_GL000418</name>
</gene>
<organism evidence="2 3">
    <name type="scientific">Liquorilactobacillus ghanensis DSM 18630</name>
    <dbReference type="NCBI Taxonomy" id="1423750"/>
    <lineage>
        <taxon>Bacteria</taxon>
        <taxon>Bacillati</taxon>
        <taxon>Bacillota</taxon>
        <taxon>Bacilli</taxon>
        <taxon>Lactobacillales</taxon>
        <taxon>Lactobacillaceae</taxon>
        <taxon>Liquorilactobacillus</taxon>
    </lineage>
</organism>
<sequence length="225" mass="26035">MYRFFAQSQVNTRTRSLIGYEMLIREGNDQGWQLPQSFAAIPLAEQISLIKRAGSELALKVESISFNLNQKQFMNDQMAEALCQAQQQIYPITLVVELTEDQTAGTISQQALKRRAMTYLHYGMELSIDDVSTGENTYEKIKFLLPIASEIKVPLQNFRQEHREAEIPGQLIFWRQKARKQNLRLIVEGIESPIDEELLDELALPLRQGYYYGKPHLFKLPNREI</sequence>
<dbReference type="GO" id="GO:0071111">
    <property type="term" value="F:cyclic-guanylate-specific phosphodiesterase activity"/>
    <property type="evidence" value="ECO:0007669"/>
    <property type="project" value="InterPro"/>
</dbReference>
<evidence type="ECO:0000313" key="3">
    <source>
        <dbReference type="Proteomes" id="UP000051451"/>
    </source>
</evidence>
<comment type="caution">
    <text evidence="2">The sequence shown here is derived from an EMBL/GenBank/DDBJ whole genome shotgun (WGS) entry which is preliminary data.</text>
</comment>
<dbReference type="PANTHER" id="PTHR33121:SF70">
    <property type="entry name" value="SIGNALING PROTEIN YKOW"/>
    <property type="match status" value="1"/>
</dbReference>
<dbReference type="EMBL" id="AZGB01000009">
    <property type="protein sequence ID" value="KRM07103.1"/>
    <property type="molecule type" value="Genomic_DNA"/>
</dbReference>
<protein>
    <submittedName>
        <fullName evidence="2">Diguanylate cyclase phosphodiesterase domain-containing protein</fullName>
    </submittedName>
</protein>
<dbReference type="STRING" id="1423750.FC89_GL000418"/>
<dbReference type="InterPro" id="IPR050706">
    <property type="entry name" value="Cyclic-di-GMP_PDE-like"/>
</dbReference>
<dbReference type="AlphaFoldDB" id="A0A0R1VNU7"/>
<dbReference type="SUPFAM" id="SSF141868">
    <property type="entry name" value="EAL domain-like"/>
    <property type="match status" value="1"/>
</dbReference>
<dbReference type="InterPro" id="IPR001633">
    <property type="entry name" value="EAL_dom"/>
</dbReference>
<dbReference type="GeneID" id="98318468"/>
<accession>A0A0R1VNU7</accession>
<dbReference type="Pfam" id="PF00563">
    <property type="entry name" value="EAL"/>
    <property type="match status" value="1"/>
</dbReference>
<keyword evidence="3" id="KW-1185">Reference proteome</keyword>
<evidence type="ECO:0000313" key="2">
    <source>
        <dbReference type="EMBL" id="KRM07103.1"/>
    </source>
</evidence>